<comment type="caution">
    <text evidence="2">The sequence shown here is derived from an EMBL/GenBank/DDBJ whole genome shotgun (WGS) entry which is preliminary data.</text>
</comment>
<evidence type="ECO:0000259" key="1">
    <source>
        <dbReference type="Pfam" id="PF09369"/>
    </source>
</evidence>
<dbReference type="STRING" id="485913.Krac_0813"/>
<dbReference type="RefSeq" id="WP_007922684.1">
    <property type="nucleotide sequence ID" value="NZ_ADVG01000005.1"/>
</dbReference>
<gene>
    <name evidence="2" type="ORF">Krac_0813</name>
</gene>
<sequence length="620" mass="70623">MNTSHKRYNVGAIRPSQALFTYGVGAVIDLPRLSTLVMGLDEWNMKNAQVITEDRLLQIVQSVLGGQVQQLLSPPATEETGPTQSYAAALTGIPVVPFPRWMRCPWCNLLASIDDGYFTLKSPPNRPDKVRYVHENCPKANRPDVIPVRYMIACDAGHLDDFPWNHFVHGGRICNKAVLRMMHWGASGEFSDTVVKCDTCNTKPRPISEAFNSDENQSYHPECRGRRPHLRDFESKRCQLQARTVLLSASNIWFPLVFNTLSLPTADNPINQLINEHWNIWQAASNLQEVALFRKVLQHDPRYQEYSNEEIWEHIQQKTAEPDEQDTIEVKDLKRPEWNMLINPEGVKPDLDFQVSSANVPEEFRDSIRQIVLVERLREVRALTGFTRLESLSDYIEDEKLPRDHIMPLSRKKPTWVPASEVRGEGIFIQFREEEIQRWLEEALVQEHNHTFFTAHKRWRQARNIADAEANYPDIRYVLLHTFSHALMRQLTLESGYTAASIRERIYAHGSDKDGSPMAGILLYTSASDSEGTLGGLVNLGKNLAFHLEGALEEMKHCASDPLCAEHVRLDDATLHGAACHACMFAPETSCERGNRYLDRSVLVPTVENANLAFFHPDNV</sequence>
<dbReference type="Proteomes" id="UP000004508">
    <property type="component" value="Unassembled WGS sequence"/>
</dbReference>
<dbReference type="EMBL" id="ADVG01000005">
    <property type="protein sequence ID" value="EFH80233.1"/>
    <property type="molecule type" value="Genomic_DNA"/>
</dbReference>
<proteinExistence type="predicted"/>
<dbReference type="eggNOG" id="ENOG502Z7NV">
    <property type="taxonomic scope" value="Bacteria"/>
</dbReference>
<evidence type="ECO:0000313" key="3">
    <source>
        <dbReference type="Proteomes" id="UP000004508"/>
    </source>
</evidence>
<dbReference type="Pfam" id="PF09369">
    <property type="entry name" value="MZB"/>
    <property type="match status" value="1"/>
</dbReference>
<dbReference type="OrthoDB" id="9134227at2"/>
<keyword evidence="3" id="KW-1185">Reference proteome</keyword>
<dbReference type="AlphaFoldDB" id="D6U8M2"/>
<dbReference type="InterPro" id="IPR018973">
    <property type="entry name" value="MZB"/>
</dbReference>
<accession>D6U8M2</accession>
<dbReference type="InterPro" id="IPR047721">
    <property type="entry name" value="DrmB"/>
</dbReference>
<organism evidence="2 3">
    <name type="scientific">Ktedonobacter racemifer DSM 44963</name>
    <dbReference type="NCBI Taxonomy" id="485913"/>
    <lineage>
        <taxon>Bacteria</taxon>
        <taxon>Bacillati</taxon>
        <taxon>Chloroflexota</taxon>
        <taxon>Ktedonobacteria</taxon>
        <taxon>Ktedonobacterales</taxon>
        <taxon>Ktedonobacteraceae</taxon>
        <taxon>Ktedonobacter</taxon>
    </lineage>
</organism>
<evidence type="ECO:0000313" key="2">
    <source>
        <dbReference type="EMBL" id="EFH80233.1"/>
    </source>
</evidence>
<protein>
    <recommendedName>
        <fullName evidence="1">MrfA-like Zn-binding domain-containing protein</fullName>
    </recommendedName>
</protein>
<name>D6U8M2_KTERA</name>
<reference evidence="2 3" key="1">
    <citation type="journal article" date="2011" name="Stand. Genomic Sci.">
        <title>Non-contiguous finished genome sequence and contextual data of the filamentous soil bacterium Ktedonobacter racemifer type strain (SOSP1-21).</title>
        <authorList>
            <person name="Chang Y.J."/>
            <person name="Land M."/>
            <person name="Hauser L."/>
            <person name="Chertkov O."/>
            <person name="Del Rio T.G."/>
            <person name="Nolan M."/>
            <person name="Copeland A."/>
            <person name="Tice H."/>
            <person name="Cheng J.F."/>
            <person name="Lucas S."/>
            <person name="Han C."/>
            <person name="Goodwin L."/>
            <person name="Pitluck S."/>
            <person name="Ivanova N."/>
            <person name="Ovchinikova G."/>
            <person name="Pati A."/>
            <person name="Chen A."/>
            <person name="Palaniappan K."/>
            <person name="Mavromatis K."/>
            <person name="Liolios K."/>
            <person name="Brettin T."/>
            <person name="Fiebig A."/>
            <person name="Rohde M."/>
            <person name="Abt B."/>
            <person name="Goker M."/>
            <person name="Detter J.C."/>
            <person name="Woyke T."/>
            <person name="Bristow J."/>
            <person name="Eisen J.A."/>
            <person name="Markowitz V."/>
            <person name="Hugenholtz P."/>
            <person name="Kyrpides N.C."/>
            <person name="Klenk H.P."/>
            <person name="Lapidus A."/>
        </authorList>
    </citation>
    <scope>NUCLEOTIDE SEQUENCE [LARGE SCALE GENOMIC DNA]</scope>
    <source>
        <strain evidence="3">DSM 44963</strain>
    </source>
</reference>
<feature type="domain" description="MrfA-like Zn-binding" evidence="1">
    <location>
        <begin position="483"/>
        <end position="584"/>
    </location>
</feature>
<dbReference type="InParanoid" id="D6U8M2"/>
<dbReference type="NCBIfam" id="NF038324">
    <property type="entry name" value="DrmB_fam"/>
    <property type="match status" value="1"/>
</dbReference>